<reference evidence="7" key="2">
    <citation type="submission" date="2025-09" db="UniProtKB">
        <authorList>
            <consortium name="Ensembl"/>
        </authorList>
    </citation>
    <scope>IDENTIFICATION</scope>
</reference>
<dbReference type="Pfam" id="PF03068">
    <property type="entry name" value="PAD"/>
    <property type="match status" value="2"/>
</dbReference>
<dbReference type="PANTHER" id="PTHR10837:SF21">
    <property type="entry name" value="PROTEIN-ARGININE DEIMINASE TYPE-3"/>
    <property type="match status" value="1"/>
</dbReference>
<feature type="domain" description="Protein-arginine deiminase C-terminal" evidence="4">
    <location>
        <begin position="266"/>
        <end position="474"/>
    </location>
</feature>
<evidence type="ECO:0000259" key="4">
    <source>
        <dbReference type="Pfam" id="PF03068"/>
    </source>
</evidence>
<dbReference type="FunFam" id="2.60.40.1700:FF:000001">
    <property type="entry name" value="Protein-arginine deiminase type-2"/>
    <property type="match status" value="1"/>
</dbReference>
<feature type="domain" description="Protein-arginine deiminase C-terminal" evidence="4">
    <location>
        <begin position="492"/>
        <end position="608"/>
    </location>
</feature>
<protein>
    <submittedName>
        <fullName evidence="7">Peptidyl arginine deiminase 3</fullName>
    </submittedName>
</protein>
<feature type="domain" description="Protein-arginine deiminase (PAD) N-terminal" evidence="5">
    <location>
        <begin position="1"/>
        <end position="111"/>
    </location>
</feature>
<dbReference type="InterPro" id="IPR004303">
    <property type="entry name" value="PAD"/>
</dbReference>
<proteinExistence type="inferred from homology"/>
<dbReference type="Gene3D" id="2.60.40.1860">
    <property type="entry name" value="Protein-arginine deiminase, N-terminal domain"/>
    <property type="match status" value="1"/>
</dbReference>
<dbReference type="GO" id="GO:0005829">
    <property type="term" value="C:cytosol"/>
    <property type="evidence" value="ECO:0007669"/>
    <property type="project" value="Ensembl"/>
</dbReference>
<dbReference type="InterPro" id="IPR036556">
    <property type="entry name" value="PAD_central_sf"/>
</dbReference>
<feature type="domain" description="Protein-arginine deiminase (PAD) central" evidence="6">
    <location>
        <begin position="113"/>
        <end position="252"/>
    </location>
</feature>
<dbReference type="InterPro" id="IPR013732">
    <property type="entry name" value="PAD_N"/>
</dbReference>
<sequence>MSLQRILRVSLEHPTSAMCVAGVETLVDIYGSVPEGTEMFEVYGTPSVDISISPGVERDWEHADTGRWCFDVGLQIIVVMNSPSNDLNDSHVQISYHSGQEPLAYAVLYLTCVDITLDCDLNCEGRRDRGFVDKRQWVWGSSGYGAILLVNCDRDNLNCDDQDNCDRHVRCLQDLEDMSVMVLRTQGPIALFDDHTLVLHTSSCDAKWAQVFHACEAYRHVLGQNKVSYQVPRFHGDEECIFVEGLSFPDAGVKDPNHPDFSESPIFTDTVVFCVVPWIMTPSTLPPLEVYVCRVRNNTCFVDAVAELARRAGCKLTICPQAENRNDRWIQDGMELGYIQAPHKTFPVVFDSPGEWRTGPDFGYVTREPRDNSVSGLDSFGNLEVSPPVVANGKEYPLGRILFGGNLPGSRGCRVTQVVRDFLHAQKVQPTVELFVDWLAAGHVDEFLSFVPAPDGKGFRTLLKQGHGMALLFQGVIGGYQCCIPHHRSPTPSCVDWNREVLKRELGLTDGDLIDIPQLFKMERRKAVAFFPDLVNMLVLGKHLGIPKPFGPIIYGRCCLGEKVRSLLEPLGLQCTFTDDFTLYHKLHGEVHCGTIVRRQTFSFRWWNMVP</sequence>
<dbReference type="GO" id="GO:0005654">
    <property type="term" value="C:nucleoplasm"/>
    <property type="evidence" value="ECO:0007669"/>
    <property type="project" value="Ensembl"/>
</dbReference>
<evidence type="ECO:0000256" key="3">
    <source>
        <dbReference type="ARBA" id="ARBA00022490"/>
    </source>
</evidence>
<dbReference type="Pfam" id="PF08526">
    <property type="entry name" value="PAD_N"/>
    <property type="match status" value="1"/>
</dbReference>
<dbReference type="SUPFAM" id="SSF110083">
    <property type="entry name" value="Peptidylarginine deiminase Pad4, middle domain"/>
    <property type="match status" value="1"/>
</dbReference>
<dbReference type="SUPFAM" id="SSF55909">
    <property type="entry name" value="Pentein"/>
    <property type="match status" value="1"/>
</dbReference>
<dbReference type="AlphaFoldDB" id="A0A8C6B7Z9"/>
<accession>A0A8C6B7Z9</accession>
<organism evidence="7 8">
    <name type="scientific">Monodon monoceros</name>
    <name type="common">Narwhal</name>
    <name type="synonym">Ceratodon monodon</name>
    <dbReference type="NCBI Taxonomy" id="40151"/>
    <lineage>
        <taxon>Eukaryota</taxon>
        <taxon>Metazoa</taxon>
        <taxon>Chordata</taxon>
        <taxon>Craniata</taxon>
        <taxon>Vertebrata</taxon>
        <taxon>Euteleostomi</taxon>
        <taxon>Mammalia</taxon>
        <taxon>Eutheria</taxon>
        <taxon>Laurasiatheria</taxon>
        <taxon>Artiodactyla</taxon>
        <taxon>Whippomorpha</taxon>
        <taxon>Cetacea</taxon>
        <taxon>Odontoceti</taxon>
        <taxon>Monodontidae</taxon>
        <taxon>Monodon</taxon>
    </lineage>
</organism>
<comment type="similarity">
    <text evidence="2">Belongs to the protein arginine deiminase family.</text>
</comment>
<dbReference type="GeneTree" id="ENSGT00940000153217"/>
<dbReference type="InterPro" id="IPR008972">
    <property type="entry name" value="Cupredoxin"/>
</dbReference>
<evidence type="ECO:0000313" key="7">
    <source>
        <dbReference type="Ensembl" id="ENSMMNP00015012047.1"/>
    </source>
</evidence>
<dbReference type="InterPro" id="IPR038685">
    <property type="entry name" value="PAD_N_sf"/>
</dbReference>
<name>A0A8C6B7Z9_MONMO</name>
<dbReference type="Gene3D" id="3.75.10.10">
    <property type="entry name" value="L-arginine/glycine Amidinotransferase, Chain A"/>
    <property type="match status" value="2"/>
</dbReference>
<dbReference type="Pfam" id="PF08527">
    <property type="entry name" value="PAD_M"/>
    <property type="match status" value="1"/>
</dbReference>
<evidence type="ECO:0000259" key="5">
    <source>
        <dbReference type="Pfam" id="PF08526"/>
    </source>
</evidence>
<dbReference type="SUPFAM" id="SSF49503">
    <property type="entry name" value="Cupredoxins"/>
    <property type="match status" value="1"/>
</dbReference>
<dbReference type="Gene3D" id="2.60.40.1700">
    <property type="entry name" value="Protein-arginine deiminase, central domain"/>
    <property type="match status" value="1"/>
</dbReference>
<comment type="subcellular location">
    <subcellularLocation>
        <location evidence="1">Cytoplasm</location>
    </subcellularLocation>
</comment>
<gene>
    <name evidence="7" type="primary">PADI3</name>
</gene>
<evidence type="ECO:0000256" key="2">
    <source>
        <dbReference type="ARBA" id="ARBA00008166"/>
    </source>
</evidence>
<dbReference type="FunFam" id="2.60.40.1860:FF:000002">
    <property type="entry name" value="Peptidyl arginine deiminase 3"/>
    <property type="match status" value="1"/>
</dbReference>
<dbReference type="Proteomes" id="UP000694561">
    <property type="component" value="Unplaced"/>
</dbReference>
<keyword evidence="3" id="KW-0963">Cytoplasm</keyword>
<dbReference type="InterPro" id="IPR013530">
    <property type="entry name" value="PAD_C"/>
</dbReference>
<dbReference type="GO" id="GO:0005509">
    <property type="term" value="F:calcium ion binding"/>
    <property type="evidence" value="ECO:0007669"/>
    <property type="project" value="InterPro"/>
</dbReference>
<dbReference type="GO" id="GO:0042802">
    <property type="term" value="F:identical protein binding"/>
    <property type="evidence" value="ECO:0007669"/>
    <property type="project" value="Ensembl"/>
</dbReference>
<dbReference type="Ensembl" id="ENSMMNT00015013188.1">
    <property type="protein sequence ID" value="ENSMMNP00015012047.1"/>
    <property type="gene ID" value="ENSMMNG00015008887.1"/>
</dbReference>
<keyword evidence="8" id="KW-1185">Reference proteome</keyword>
<evidence type="ECO:0000259" key="6">
    <source>
        <dbReference type="Pfam" id="PF08527"/>
    </source>
</evidence>
<dbReference type="CDD" id="cd04214">
    <property type="entry name" value="PAD_N"/>
    <property type="match status" value="1"/>
</dbReference>
<reference evidence="7" key="1">
    <citation type="submission" date="2025-08" db="UniProtKB">
        <authorList>
            <consortium name="Ensembl"/>
        </authorList>
    </citation>
    <scope>IDENTIFICATION</scope>
</reference>
<evidence type="ECO:0000256" key="1">
    <source>
        <dbReference type="ARBA" id="ARBA00004496"/>
    </source>
</evidence>
<evidence type="ECO:0000313" key="8">
    <source>
        <dbReference type="Proteomes" id="UP000694561"/>
    </source>
</evidence>
<dbReference type="InterPro" id="IPR013733">
    <property type="entry name" value="Prot_Arg_deaminase_cen_dom"/>
</dbReference>
<dbReference type="GO" id="GO:0004668">
    <property type="term" value="F:protein-arginine deiminase activity"/>
    <property type="evidence" value="ECO:0007669"/>
    <property type="project" value="Ensembl"/>
</dbReference>
<dbReference type="PANTHER" id="PTHR10837">
    <property type="entry name" value="PEPTIDYLARGININE DEIMINASE"/>
    <property type="match status" value="1"/>
</dbReference>